<dbReference type="Proteomes" id="UP000051291">
    <property type="component" value="Unassembled WGS sequence"/>
</dbReference>
<reference evidence="1 2" key="1">
    <citation type="journal article" date="2015" name="Genome Announc.">
        <title>Expanding the biotechnology potential of lactobacilli through comparative genomics of 213 strains and associated genera.</title>
        <authorList>
            <person name="Sun Z."/>
            <person name="Harris H.M."/>
            <person name="McCann A."/>
            <person name="Guo C."/>
            <person name="Argimon S."/>
            <person name="Zhang W."/>
            <person name="Yang X."/>
            <person name="Jeffery I.B."/>
            <person name="Cooney J.C."/>
            <person name="Kagawa T.F."/>
            <person name="Liu W."/>
            <person name="Song Y."/>
            <person name="Salvetti E."/>
            <person name="Wrobel A."/>
            <person name="Rasinkangas P."/>
            <person name="Parkhill J."/>
            <person name="Rea M.C."/>
            <person name="O'Sullivan O."/>
            <person name="Ritari J."/>
            <person name="Douillard F.P."/>
            <person name="Paul Ross R."/>
            <person name="Yang R."/>
            <person name="Briner A.E."/>
            <person name="Felis G.E."/>
            <person name="de Vos W.M."/>
            <person name="Barrangou R."/>
            <person name="Klaenhammer T.R."/>
            <person name="Caufield P.W."/>
            <person name="Cui Y."/>
            <person name="Zhang H."/>
            <person name="O'Toole P.W."/>
        </authorList>
    </citation>
    <scope>NUCLEOTIDE SEQUENCE [LARGE SCALE GENOMIC DNA]</scope>
    <source>
        <strain evidence="1 2">DSM 20653</strain>
    </source>
</reference>
<dbReference type="PATRIC" id="fig|1423820.4.peg.269"/>
<dbReference type="EMBL" id="AYYZ01000014">
    <property type="protein sequence ID" value="KRM52803.1"/>
    <property type="molecule type" value="Genomic_DNA"/>
</dbReference>
<sequence>MRRVNVNQYLGAINNVLDSTQKMSAKMDPYFNIFRSALNDDEEIEAEDYQATQVSFGEGVKQYQTNLTTLEKAQAPAQLIGVHRNLIAHYREFVKGCEAMNASIDYQDHQVDRKQFDAAEKAQETAMDKVNRSVQKIIRGLHLA</sequence>
<evidence type="ECO:0008006" key="3">
    <source>
        <dbReference type="Google" id="ProtNLM"/>
    </source>
</evidence>
<organism evidence="1 2">
    <name type="scientific">Ligilactobacillus araffinosus DSM 20653</name>
    <dbReference type="NCBI Taxonomy" id="1423820"/>
    <lineage>
        <taxon>Bacteria</taxon>
        <taxon>Bacillati</taxon>
        <taxon>Bacillota</taxon>
        <taxon>Bacilli</taxon>
        <taxon>Lactobacillales</taxon>
        <taxon>Lactobacillaceae</taxon>
        <taxon>Ligilactobacillus</taxon>
    </lineage>
</organism>
<dbReference type="STRING" id="1423820.FC64_GL000267"/>
<name>A0A0R1ZPV4_9LACO</name>
<gene>
    <name evidence="1" type="ORF">FC64_GL000267</name>
</gene>
<dbReference type="AlphaFoldDB" id="A0A0R1ZPV4"/>
<protein>
    <recommendedName>
        <fullName evidence="3">LXG domain-containing protein</fullName>
    </recommendedName>
</protein>
<evidence type="ECO:0000313" key="2">
    <source>
        <dbReference type="Proteomes" id="UP000051291"/>
    </source>
</evidence>
<evidence type="ECO:0000313" key="1">
    <source>
        <dbReference type="EMBL" id="KRM52803.1"/>
    </source>
</evidence>
<comment type="caution">
    <text evidence="1">The sequence shown here is derived from an EMBL/GenBank/DDBJ whole genome shotgun (WGS) entry which is preliminary data.</text>
</comment>
<keyword evidence="2" id="KW-1185">Reference proteome</keyword>
<accession>A0A0R1ZPV4</accession>
<proteinExistence type="predicted"/>
<dbReference type="RefSeq" id="WP_057906417.1">
    <property type="nucleotide sequence ID" value="NZ_AYYZ01000014.1"/>
</dbReference>